<proteinExistence type="predicted"/>
<sequence>MEMREKRILSERVTFIRRPLLAKEKSASRRKLRGKRKGGKVERILARRREKKNMQIFGKSWYRCTRFRKLRRSYVRKKMGIVDRIEQGSSHGCKNERRIKFPSIHRLTLSQIQEEEQPGGKDSRMKISVFGDPCVFVFPVASSPRYLEEETLHVSTNDPSISSLLAGCPRRSRHREIHRRRKEEEEGEEEDHSVLPKRTGYRHFVKVIDLGKHLDAINRERSPYLFQIRSWGTRLNRVYFDISSVESVDANTSDKSIANEASLRKWLSYEGFVGTFEEDVYEDVHPRKGEATLGGSGYNVERSLIPGLHRLLLYHVAPPPVLSPPPLRPHRYTPSVGNGGTSCAAARP</sequence>
<feature type="region of interest" description="Disordered" evidence="1">
    <location>
        <begin position="325"/>
        <end position="348"/>
    </location>
</feature>
<dbReference type="AlphaFoldDB" id="A0ABD2BX88"/>
<feature type="region of interest" description="Disordered" evidence="1">
    <location>
        <begin position="172"/>
        <end position="194"/>
    </location>
</feature>
<protein>
    <submittedName>
        <fullName evidence="2">Uncharacterized protein</fullName>
    </submittedName>
</protein>
<feature type="compositionally biased region" description="Basic residues" evidence="1">
    <location>
        <begin position="172"/>
        <end position="181"/>
    </location>
</feature>
<organism evidence="2 3">
    <name type="scientific">Vespula maculifrons</name>
    <name type="common">Eastern yellow jacket</name>
    <name type="synonym">Wasp</name>
    <dbReference type="NCBI Taxonomy" id="7453"/>
    <lineage>
        <taxon>Eukaryota</taxon>
        <taxon>Metazoa</taxon>
        <taxon>Ecdysozoa</taxon>
        <taxon>Arthropoda</taxon>
        <taxon>Hexapoda</taxon>
        <taxon>Insecta</taxon>
        <taxon>Pterygota</taxon>
        <taxon>Neoptera</taxon>
        <taxon>Endopterygota</taxon>
        <taxon>Hymenoptera</taxon>
        <taxon>Apocrita</taxon>
        <taxon>Aculeata</taxon>
        <taxon>Vespoidea</taxon>
        <taxon>Vespidae</taxon>
        <taxon>Vespinae</taxon>
        <taxon>Vespula</taxon>
    </lineage>
</organism>
<dbReference type="EMBL" id="JAYRBN010000065">
    <property type="protein sequence ID" value="KAL2737204.1"/>
    <property type="molecule type" value="Genomic_DNA"/>
</dbReference>
<evidence type="ECO:0000313" key="2">
    <source>
        <dbReference type="EMBL" id="KAL2737204.1"/>
    </source>
</evidence>
<accession>A0ABD2BX88</accession>
<dbReference type="Proteomes" id="UP001607303">
    <property type="component" value="Unassembled WGS sequence"/>
</dbReference>
<keyword evidence="3" id="KW-1185">Reference proteome</keyword>
<comment type="caution">
    <text evidence="2">The sequence shown here is derived from an EMBL/GenBank/DDBJ whole genome shotgun (WGS) entry which is preliminary data.</text>
</comment>
<gene>
    <name evidence="2" type="ORF">V1477_012160</name>
</gene>
<name>A0ABD2BX88_VESMC</name>
<evidence type="ECO:0000313" key="3">
    <source>
        <dbReference type="Proteomes" id="UP001607303"/>
    </source>
</evidence>
<reference evidence="2 3" key="1">
    <citation type="journal article" date="2024" name="Ann. Entomol. Soc. Am.">
        <title>Genomic analyses of the southern and eastern yellowjacket wasps (Hymenoptera: Vespidae) reveal evolutionary signatures of social life.</title>
        <authorList>
            <person name="Catto M.A."/>
            <person name="Caine P.B."/>
            <person name="Orr S.E."/>
            <person name="Hunt B.G."/>
            <person name="Goodisman M.A.D."/>
        </authorList>
    </citation>
    <scope>NUCLEOTIDE SEQUENCE [LARGE SCALE GENOMIC DNA]</scope>
    <source>
        <strain evidence="2">232</strain>
        <tissue evidence="2">Head and thorax</tissue>
    </source>
</reference>
<evidence type="ECO:0000256" key="1">
    <source>
        <dbReference type="SAM" id="MobiDB-lite"/>
    </source>
</evidence>